<gene>
    <name evidence="7" type="primary">LOC116287637</name>
</gene>
<proteinExistence type="inferred from homology"/>
<sequence>MPFKVLVTRRVPQDAIELLKDANYQLDYWEKDDPIPRDELLKRVKEVDAIFCLLTEKIDAELLDAAGPQLKVVATMSVGYDHVNTKELAKRNLHLGFTPGVLTDATATLNVALLLAVSRRIVEAAAEAKNGGWGTWKPMWMTGATLKGSTVGVVGFGRIGLAVMKRLAPFGVAKFLYNDIIQRDDVAKDVGAVFADRDTLFRESDFIIACTLLTDETKGMFNKDAFSKMKKNCIFVNASRGGVVNQDDLYEALKNGEVRGAGLDVTVPEPIPLDHPLLTLKNCVIVPHIGSAEEATRTDMATLTSRNIIAGLKGEKLPAAAQL</sequence>
<dbReference type="GO" id="GO:0005829">
    <property type="term" value="C:cytosol"/>
    <property type="evidence" value="ECO:0007669"/>
    <property type="project" value="TreeGrafter"/>
</dbReference>
<dbReference type="Proteomes" id="UP000515163">
    <property type="component" value="Unplaced"/>
</dbReference>
<dbReference type="FunFam" id="3.40.50.720:FF:000026">
    <property type="entry name" value="Glyoxylate/hydroxypyruvate reductase B"/>
    <property type="match status" value="1"/>
</dbReference>
<feature type="domain" description="D-isomer specific 2-hydroxyacid dehydrogenase NAD-binding" evidence="5">
    <location>
        <begin position="111"/>
        <end position="290"/>
    </location>
</feature>
<dbReference type="OrthoDB" id="298012at2759"/>
<dbReference type="PANTHER" id="PTHR10996">
    <property type="entry name" value="2-HYDROXYACID DEHYDROGENASE-RELATED"/>
    <property type="match status" value="1"/>
</dbReference>
<evidence type="ECO:0000256" key="2">
    <source>
        <dbReference type="ARBA" id="ARBA00073306"/>
    </source>
</evidence>
<feature type="domain" description="D-isomer specific 2-hydroxyacid dehydrogenase catalytic" evidence="4">
    <location>
        <begin position="5"/>
        <end position="319"/>
    </location>
</feature>
<dbReference type="GeneID" id="116287637"/>
<evidence type="ECO:0000259" key="5">
    <source>
        <dbReference type="Pfam" id="PF02826"/>
    </source>
</evidence>
<dbReference type="SUPFAM" id="SSF51735">
    <property type="entry name" value="NAD(P)-binding Rossmann-fold domains"/>
    <property type="match status" value="1"/>
</dbReference>
<keyword evidence="1 3" id="KW-0560">Oxidoreductase</keyword>
<evidence type="ECO:0000313" key="7">
    <source>
        <dbReference type="RefSeq" id="XP_031550181.1"/>
    </source>
</evidence>
<dbReference type="FunCoup" id="A0A6P8H3Z9">
    <property type="interactions" value="736"/>
</dbReference>
<dbReference type="InterPro" id="IPR029753">
    <property type="entry name" value="D-isomer_DH_CS"/>
</dbReference>
<dbReference type="GO" id="GO:0008465">
    <property type="term" value="F:hydroxypyruvate reductase (NADH) activity"/>
    <property type="evidence" value="ECO:0007669"/>
    <property type="project" value="TreeGrafter"/>
</dbReference>
<dbReference type="Pfam" id="PF00389">
    <property type="entry name" value="2-Hacid_dh"/>
    <property type="match status" value="1"/>
</dbReference>
<dbReference type="CDD" id="cd05301">
    <property type="entry name" value="GDH"/>
    <property type="match status" value="1"/>
</dbReference>
<evidence type="ECO:0000256" key="1">
    <source>
        <dbReference type="ARBA" id="ARBA00023002"/>
    </source>
</evidence>
<dbReference type="InterPro" id="IPR050223">
    <property type="entry name" value="D-isomer_2-hydroxyacid_DH"/>
</dbReference>
<organism evidence="6 7">
    <name type="scientific">Actinia tenebrosa</name>
    <name type="common">Australian red waratah sea anemone</name>
    <dbReference type="NCBI Taxonomy" id="6105"/>
    <lineage>
        <taxon>Eukaryota</taxon>
        <taxon>Metazoa</taxon>
        <taxon>Cnidaria</taxon>
        <taxon>Anthozoa</taxon>
        <taxon>Hexacorallia</taxon>
        <taxon>Actiniaria</taxon>
        <taxon>Actiniidae</taxon>
        <taxon>Actinia</taxon>
    </lineage>
</organism>
<evidence type="ECO:0000259" key="4">
    <source>
        <dbReference type="Pfam" id="PF00389"/>
    </source>
</evidence>
<evidence type="ECO:0000256" key="3">
    <source>
        <dbReference type="RuleBase" id="RU003719"/>
    </source>
</evidence>
<dbReference type="PANTHER" id="PTHR10996:SF277">
    <property type="entry name" value="GLYOXYLATE REDUCTASE_HYDROXYPYRUVATE REDUCTASE"/>
    <property type="match status" value="1"/>
</dbReference>
<dbReference type="KEGG" id="aten:116287637"/>
<dbReference type="InterPro" id="IPR036291">
    <property type="entry name" value="NAD(P)-bd_dom_sf"/>
</dbReference>
<dbReference type="GO" id="GO:0030267">
    <property type="term" value="F:glyoxylate reductase (NADPH) activity"/>
    <property type="evidence" value="ECO:0007669"/>
    <property type="project" value="TreeGrafter"/>
</dbReference>
<dbReference type="InterPro" id="IPR006139">
    <property type="entry name" value="D-isomer_2_OHA_DH_cat_dom"/>
</dbReference>
<dbReference type="PROSITE" id="PS00671">
    <property type="entry name" value="D_2_HYDROXYACID_DH_3"/>
    <property type="match status" value="1"/>
</dbReference>
<dbReference type="Pfam" id="PF02826">
    <property type="entry name" value="2-Hacid_dh_C"/>
    <property type="match status" value="1"/>
</dbReference>
<dbReference type="InParanoid" id="A0A6P8H3Z9"/>
<dbReference type="SUPFAM" id="SSF52283">
    <property type="entry name" value="Formate/glycerate dehydrogenase catalytic domain-like"/>
    <property type="match status" value="1"/>
</dbReference>
<dbReference type="Gene3D" id="3.40.50.720">
    <property type="entry name" value="NAD(P)-binding Rossmann-like Domain"/>
    <property type="match status" value="2"/>
</dbReference>
<dbReference type="RefSeq" id="XP_031550181.1">
    <property type="nucleotide sequence ID" value="XM_031694321.1"/>
</dbReference>
<protein>
    <recommendedName>
        <fullName evidence="2">Glyoxylate reductase/hydroxypyruvate reductase</fullName>
    </recommendedName>
</protein>
<dbReference type="AlphaFoldDB" id="A0A6P8H3Z9"/>
<reference evidence="7" key="1">
    <citation type="submission" date="2025-08" db="UniProtKB">
        <authorList>
            <consortium name="RefSeq"/>
        </authorList>
    </citation>
    <scope>IDENTIFICATION</scope>
    <source>
        <tissue evidence="7">Tentacle</tissue>
    </source>
</reference>
<accession>A0A6P8H3Z9</accession>
<comment type="similarity">
    <text evidence="3">Belongs to the D-isomer specific 2-hydroxyacid dehydrogenase family.</text>
</comment>
<name>A0A6P8H3Z9_ACTTE</name>
<dbReference type="GO" id="GO:0051287">
    <property type="term" value="F:NAD binding"/>
    <property type="evidence" value="ECO:0007669"/>
    <property type="project" value="InterPro"/>
</dbReference>
<dbReference type="InterPro" id="IPR006140">
    <property type="entry name" value="D-isomer_DH_NAD-bd"/>
</dbReference>
<evidence type="ECO:0000313" key="6">
    <source>
        <dbReference type="Proteomes" id="UP000515163"/>
    </source>
</evidence>
<keyword evidence="6" id="KW-1185">Reference proteome</keyword>